<feature type="domain" description="BTB" evidence="11">
    <location>
        <begin position="27"/>
        <end position="95"/>
    </location>
</feature>
<dbReference type="GO" id="GO:0000978">
    <property type="term" value="F:RNA polymerase II cis-regulatory region sequence-specific DNA binding"/>
    <property type="evidence" value="ECO:0007669"/>
    <property type="project" value="TreeGrafter"/>
</dbReference>
<dbReference type="InterPro" id="IPR050457">
    <property type="entry name" value="ZnFinger_BTB_dom_contain"/>
</dbReference>
<keyword evidence="5" id="KW-0862">Zinc</keyword>
<keyword evidence="4 10" id="KW-0863">Zinc-finger</keyword>
<keyword evidence="3" id="KW-0677">Repeat</keyword>
<dbReference type="GO" id="GO:0008270">
    <property type="term" value="F:zinc ion binding"/>
    <property type="evidence" value="ECO:0007669"/>
    <property type="project" value="UniProtKB-KW"/>
</dbReference>
<accession>A0A8C6U4K9</accession>
<keyword evidence="8" id="KW-0804">Transcription</keyword>
<dbReference type="GO" id="GO:0005634">
    <property type="term" value="C:nucleus"/>
    <property type="evidence" value="ECO:0007669"/>
    <property type="project" value="UniProtKB-SubCell"/>
</dbReference>
<keyword evidence="9" id="KW-0539">Nucleus</keyword>
<dbReference type="SMART" id="SM00355">
    <property type="entry name" value="ZnF_C2H2"/>
    <property type="match status" value="3"/>
</dbReference>
<keyword evidence="2" id="KW-0479">Metal-binding</keyword>
<dbReference type="GO" id="GO:0000981">
    <property type="term" value="F:DNA-binding transcription factor activity, RNA polymerase II-specific"/>
    <property type="evidence" value="ECO:0007669"/>
    <property type="project" value="TreeGrafter"/>
</dbReference>
<evidence type="ECO:0000259" key="11">
    <source>
        <dbReference type="PROSITE" id="PS50097"/>
    </source>
</evidence>
<organism evidence="13 14">
    <name type="scientific">Neogobius melanostomus</name>
    <name type="common">round goby</name>
    <dbReference type="NCBI Taxonomy" id="47308"/>
    <lineage>
        <taxon>Eukaryota</taxon>
        <taxon>Metazoa</taxon>
        <taxon>Chordata</taxon>
        <taxon>Craniata</taxon>
        <taxon>Vertebrata</taxon>
        <taxon>Euteleostomi</taxon>
        <taxon>Actinopterygii</taxon>
        <taxon>Neopterygii</taxon>
        <taxon>Teleostei</taxon>
        <taxon>Neoteleostei</taxon>
        <taxon>Acanthomorphata</taxon>
        <taxon>Gobiaria</taxon>
        <taxon>Gobiiformes</taxon>
        <taxon>Gobioidei</taxon>
        <taxon>Gobiidae</taxon>
        <taxon>Benthophilinae</taxon>
        <taxon>Neogobiini</taxon>
        <taxon>Neogobius</taxon>
    </lineage>
</organism>
<dbReference type="InterPro" id="IPR036236">
    <property type="entry name" value="Znf_C2H2_sf"/>
</dbReference>
<dbReference type="AlphaFoldDB" id="A0A8C6U4K9"/>
<feature type="domain" description="C2H2-type" evidence="12">
    <location>
        <begin position="265"/>
        <end position="292"/>
    </location>
</feature>
<evidence type="ECO:0000256" key="8">
    <source>
        <dbReference type="ARBA" id="ARBA00023163"/>
    </source>
</evidence>
<dbReference type="PANTHER" id="PTHR46105">
    <property type="entry name" value="AGAP004733-PA"/>
    <property type="match status" value="1"/>
</dbReference>
<feature type="domain" description="C2H2-type" evidence="12">
    <location>
        <begin position="237"/>
        <end position="264"/>
    </location>
</feature>
<reference evidence="13" key="2">
    <citation type="submission" date="2025-09" db="UniProtKB">
        <authorList>
            <consortium name="Ensembl"/>
        </authorList>
    </citation>
    <scope>IDENTIFICATION</scope>
</reference>
<keyword evidence="6" id="KW-0805">Transcription regulation</keyword>
<dbReference type="Gene3D" id="3.30.710.10">
    <property type="entry name" value="Potassium Channel Kv1.1, Chain A"/>
    <property type="match status" value="1"/>
</dbReference>
<evidence type="ECO:0000256" key="7">
    <source>
        <dbReference type="ARBA" id="ARBA00023125"/>
    </source>
</evidence>
<dbReference type="Gene3D" id="3.30.160.60">
    <property type="entry name" value="Classic Zinc Finger"/>
    <property type="match status" value="2"/>
</dbReference>
<dbReference type="Proteomes" id="UP000694523">
    <property type="component" value="Unplaced"/>
</dbReference>
<dbReference type="Ensembl" id="ENSNMLT00000032636.1">
    <property type="protein sequence ID" value="ENSNMLP00000029262.1"/>
    <property type="gene ID" value="ENSNMLG00000018511.1"/>
</dbReference>
<evidence type="ECO:0000256" key="3">
    <source>
        <dbReference type="ARBA" id="ARBA00022737"/>
    </source>
</evidence>
<dbReference type="Pfam" id="PF00096">
    <property type="entry name" value="zf-C2H2"/>
    <property type="match status" value="2"/>
</dbReference>
<keyword evidence="7" id="KW-0238">DNA-binding</keyword>
<reference evidence="13" key="1">
    <citation type="submission" date="2025-08" db="UniProtKB">
        <authorList>
            <consortium name="Ensembl"/>
        </authorList>
    </citation>
    <scope>IDENTIFICATION</scope>
</reference>
<dbReference type="InterPro" id="IPR000210">
    <property type="entry name" value="BTB/POZ_dom"/>
</dbReference>
<evidence type="ECO:0000313" key="14">
    <source>
        <dbReference type="Proteomes" id="UP000694523"/>
    </source>
</evidence>
<dbReference type="InterPro" id="IPR011333">
    <property type="entry name" value="SKP1/BTB/POZ_sf"/>
</dbReference>
<dbReference type="SUPFAM" id="SSF54695">
    <property type="entry name" value="POZ domain"/>
    <property type="match status" value="1"/>
</dbReference>
<dbReference type="PROSITE" id="PS00028">
    <property type="entry name" value="ZINC_FINGER_C2H2_1"/>
    <property type="match status" value="3"/>
</dbReference>
<dbReference type="SMART" id="SM00225">
    <property type="entry name" value="BTB"/>
    <property type="match status" value="1"/>
</dbReference>
<dbReference type="PANTHER" id="PTHR46105:SF5">
    <property type="entry name" value="ZINC FINGER AND BTB DOMAIN-CONTAINING PROTEIN 44 ISOFORM X1"/>
    <property type="match status" value="1"/>
</dbReference>
<evidence type="ECO:0000256" key="1">
    <source>
        <dbReference type="ARBA" id="ARBA00004123"/>
    </source>
</evidence>
<evidence type="ECO:0000256" key="4">
    <source>
        <dbReference type="ARBA" id="ARBA00022771"/>
    </source>
</evidence>
<name>A0A8C6U4K9_9GOBI</name>
<keyword evidence="14" id="KW-1185">Reference proteome</keyword>
<sequence>LEILIGPSYACSLLSELNRCRLSRRYCDVLLQVGTRTFAAHRAVLSCAGSYFCGLFSRAPDSPDAASVFSLEFVSPANFEKVLTFVYTGEILIDLIDVGVLYDLAERLGIGELVRACHATFPDLQASCKNSPAHVNSTNNELQRWSKYFIHYLSKSQRKLLNISSCFSQRAVFSSSCSVGLGFGAAHKGFGVGSGQDVMDAGAAKAKWYRCRYCGKSFAHSGEFTYHLRIHTGEKPYQCKVCLRFFRGRSTMICHLKTHAGAQMYRCTVCGLFFSTLKMVSSHMELHREHLPPDFNIEQTFMYNDHSKEPLPPADT</sequence>
<evidence type="ECO:0000313" key="13">
    <source>
        <dbReference type="Ensembl" id="ENSNMLP00000029262.1"/>
    </source>
</evidence>
<feature type="domain" description="C2H2-type" evidence="12">
    <location>
        <begin position="209"/>
        <end position="236"/>
    </location>
</feature>
<evidence type="ECO:0000256" key="10">
    <source>
        <dbReference type="PROSITE-ProRule" id="PRU00042"/>
    </source>
</evidence>
<evidence type="ECO:0000256" key="6">
    <source>
        <dbReference type="ARBA" id="ARBA00023015"/>
    </source>
</evidence>
<dbReference type="Pfam" id="PF00651">
    <property type="entry name" value="BTB"/>
    <property type="match status" value="1"/>
</dbReference>
<evidence type="ECO:0000256" key="5">
    <source>
        <dbReference type="ARBA" id="ARBA00022833"/>
    </source>
</evidence>
<evidence type="ECO:0000256" key="2">
    <source>
        <dbReference type="ARBA" id="ARBA00022723"/>
    </source>
</evidence>
<proteinExistence type="predicted"/>
<evidence type="ECO:0000256" key="9">
    <source>
        <dbReference type="ARBA" id="ARBA00023242"/>
    </source>
</evidence>
<evidence type="ECO:0000259" key="12">
    <source>
        <dbReference type="PROSITE" id="PS50157"/>
    </source>
</evidence>
<comment type="subcellular location">
    <subcellularLocation>
        <location evidence="1">Nucleus</location>
    </subcellularLocation>
</comment>
<protein>
    <submittedName>
        <fullName evidence="13">Zinc finger and BTB domain containing 39</fullName>
    </submittedName>
</protein>
<dbReference type="PROSITE" id="PS50097">
    <property type="entry name" value="BTB"/>
    <property type="match status" value="1"/>
</dbReference>
<dbReference type="InterPro" id="IPR013087">
    <property type="entry name" value="Znf_C2H2_type"/>
</dbReference>
<dbReference type="PROSITE" id="PS50157">
    <property type="entry name" value="ZINC_FINGER_C2H2_2"/>
    <property type="match status" value="3"/>
</dbReference>
<dbReference type="SUPFAM" id="SSF57667">
    <property type="entry name" value="beta-beta-alpha zinc fingers"/>
    <property type="match status" value="2"/>
</dbReference>
<dbReference type="FunFam" id="3.30.160.60:FF:000765">
    <property type="entry name" value="Zinc finger 45-like"/>
    <property type="match status" value="1"/>
</dbReference>